<dbReference type="CDD" id="cd00392">
    <property type="entry name" value="Ribosomal_L13"/>
    <property type="match status" value="1"/>
</dbReference>
<dbReference type="GO" id="GO:0003735">
    <property type="term" value="F:structural constituent of ribosome"/>
    <property type="evidence" value="ECO:0007669"/>
    <property type="project" value="InterPro"/>
</dbReference>
<comment type="caution">
    <text evidence="7">The sequence shown here is derived from an EMBL/GenBank/DDBJ whole genome shotgun (WGS) entry which is preliminary data.</text>
</comment>
<reference evidence="7" key="1">
    <citation type="submission" date="2021-02" db="EMBL/GenBank/DDBJ databases">
        <title>Natronogracilivirga saccharolytica gen. nov. sp. nov. a new anaerobic, haloalkiliphilic carbohydrate-fermenting bacterium from soda lake and proposing of Cyclonatronumiaceae fam. nov. in the phylum Balneolaeota.</title>
        <authorList>
            <person name="Zhilina T.N."/>
            <person name="Sorokin D.Y."/>
            <person name="Zavarzina D.G."/>
            <person name="Toshchakov S.V."/>
            <person name="Kublanov I.V."/>
        </authorList>
    </citation>
    <scope>NUCLEOTIDE SEQUENCE</scope>
    <source>
        <strain evidence="7">Z-1702</strain>
    </source>
</reference>
<dbReference type="GO" id="GO:0003729">
    <property type="term" value="F:mRNA binding"/>
    <property type="evidence" value="ECO:0007669"/>
    <property type="project" value="TreeGrafter"/>
</dbReference>
<evidence type="ECO:0000256" key="3">
    <source>
        <dbReference type="ARBA" id="ARBA00022980"/>
    </source>
</evidence>
<dbReference type="SUPFAM" id="SSF52161">
    <property type="entry name" value="Ribosomal protein L13"/>
    <property type="match status" value="1"/>
</dbReference>
<dbReference type="PIRSF" id="PIRSF002181">
    <property type="entry name" value="Ribosomal_L13"/>
    <property type="match status" value="1"/>
</dbReference>
<accession>A0A8J7RQE8</accession>
<comment type="function">
    <text evidence="6">This protein is one of the early assembly proteins of the 50S ribosomal subunit, although it is not seen to bind rRNA by itself. It is important during the early stages of 50S assembly.</text>
</comment>
<dbReference type="InterPro" id="IPR036899">
    <property type="entry name" value="Ribosomal_uL13_sf"/>
</dbReference>
<dbReference type="RefSeq" id="WP_210510912.1">
    <property type="nucleotide sequence ID" value="NZ_JAFIDN010000003.1"/>
</dbReference>
<sequence length="147" mass="16324">MNTESFKTYSAKPGEVQKKWVVVDAEGQPLGRLASKVATILRGKHKPEFTPHIDTGDNVIVVNAEKVSLSGKKMTDKVYFRHSGYPGGTKFTNPEEVLKKDPAFLVKNAVQGMIPKNRLGRKLLTNLRVFAGPDHTLKAQKPEKIEL</sequence>
<dbReference type="EMBL" id="JAFIDN010000003">
    <property type="protein sequence ID" value="MBP3192014.1"/>
    <property type="molecule type" value="Genomic_DNA"/>
</dbReference>
<comment type="similarity">
    <text evidence="1 6">Belongs to the universal ribosomal protein uL13 family.</text>
</comment>
<dbReference type="InterPro" id="IPR005822">
    <property type="entry name" value="Ribosomal_uL13"/>
</dbReference>
<keyword evidence="3 6" id="KW-0689">Ribosomal protein</keyword>
<gene>
    <name evidence="6 7" type="primary">rplM</name>
    <name evidence="7" type="ORF">NATSA_04975</name>
</gene>
<dbReference type="FunFam" id="3.90.1180.10:FF:000001">
    <property type="entry name" value="50S ribosomal protein L13"/>
    <property type="match status" value="1"/>
</dbReference>
<dbReference type="NCBIfam" id="TIGR01066">
    <property type="entry name" value="rplM_bact"/>
    <property type="match status" value="1"/>
</dbReference>
<dbReference type="Proteomes" id="UP000673975">
    <property type="component" value="Unassembled WGS sequence"/>
</dbReference>
<dbReference type="HAMAP" id="MF_01366">
    <property type="entry name" value="Ribosomal_uL13"/>
    <property type="match status" value="1"/>
</dbReference>
<evidence type="ECO:0000313" key="8">
    <source>
        <dbReference type="Proteomes" id="UP000673975"/>
    </source>
</evidence>
<dbReference type="Pfam" id="PF00572">
    <property type="entry name" value="Ribosomal_L13"/>
    <property type="match status" value="1"/>
</dbReference>
<evidence type="ECO:0000256" key="6">
    <source>
        <dbReference type="HAMAP-Rule" id="MF_01366"/>
    </source>
</evidence>
<dbReference type="GO" id="GO:0022625">
    <property type="term" value="C:cytosolic large ribosomal subunit"/>
    <property type="evidence" value="ECO:0007669"/>
    <property type="project" value="TreeGrafter"/>
</dbReference>
<evidence type="ECO:0000256" key="1">
    <source>
        <dbReference type="ARBA" id="ARBA00006227"/>
    </source>
</evidence>
<dbReference type="AlphaFoldDB" id="A0A8J7RQE8"/>
<evidence type="ECO:0000256" key="2">
    <source>
        <dbReference type="ARBA" id="ARBA00011838"/>
    </source>
</evidence>
<evidence type="ECO:0000256" key="4">
    <source>
        <dbReference type="ARBA" id="ARBA00023274"/>
    </source>
</evidence>
<dbReference type="GO" id="GO:0017148">
    <property type="term" value="P:negative regulation of translation"/>
    <property type="evidence" value="ECO:0007669"/>
    <property type="project" value="TreeGrafter"/>
</dbReference>
<dbReference type="InterPro" id="IPR005823">
    <property type="entry name" value="Ribosomal_uL13_bac-type"/>
</dbReference>
<evidence type="ECO:0000256" key="5">
    <source>
        <dbReference type="ARBA" id="ARBA00035201"/>
    </source>
</evidence>
<dbReference type="PANTHER" id="PTHR11545">
    <property type="entry name" value="RIBOSOMAL PROTEIN L13"/>
    <property type="match status" value="1"/>
</dbReference>
<comment type="subunit">
    <text evidence="2 6">Part of the 50S ribosomal subunit.</text>
</comment>
<organism evidence="7 8">
    <name type="scientific">Natronogracilivirga saccharolytica</name>
    <dbReference type="NCBI Taxonomy" id="2812953"/>
    <lineage>
        <taxon>Bacteria</taxon>
        <taxon>Pseudomonadati</taxon>
        <taxon>Balneolota</taxon>
        <taxon>Balneolia</taxon>
        <taxon>Balneolales</taxon>
        <taxon>Cyclonatronaceae</taxon>
        <taxon>Natronogracilivirga</taxon>
    </lineage>
</organism>
<dbReference type="PANTHER" id="PTHR11545:SF2">
    <property type="entry name" value="LARGE RIBOSOMAL SUBUNIT PROTEIN UL13M"/>
    <property type="match status" value="1"/>
</dbReference>
<protein>
    <recommendedName>
        <fullName evidence="5 6">Large ribosomal subunit protein uL13</fullName>
    </recommendedName>
</protein>
<evidence type="ECO:0000313" key="7">
    <source>
        <dbReference type="EMBL" id="MBP3192014.1"/>
    </source>
</evidence>
<name>A0A8J7RQE8_9BACT</name>
<dbReference type="GO" id="GO:0006412">
    <property type="term" value="P:translation"/>
    <property type="evidence" value="ECO:0007669"/>
    <property type="project" value="UniProtKB-UniRule"/>
</dbReference>
<keyword evidence="4 6" id="KW-0687">Ribonucleoprotein</keyword>
<proteinExistence type="inferred from homology"/>
<keyword evidence="8" id="KW-1185">Reference proteome</keyword>
<dbReference type="Gene3D" id="3.90.1180.10">
    <property type="entry name" value="Ribosomal protein L13"/>
    <property type="match status" value="1"/>
</dbReference>